<dbReference type="GO" id="GO:0045277">
    <property type="term" value="C:respiratory chain complex IV"/>
    <property type="evidence" value="ECO:0007669"/>
    <property type="project" value="UniProtKB-UniRule"/>
</dbReference>
<evidence type="ECO:0000256" key="10">
    <source>
        <dbReference type="RuleBase" id="RU368123"/>
    </source>
</evidence>
<dbReference type="UniPathway" id="UPA00705"/>
<evidence type="ECO:0000256" key="1">
    <source>
        <dbReference type="ARBA" id="ARBA00004434"/>
    </source>
</evidence>
<evidence type="ECO:0000313" key="12">
    <source>
        <dbReference type="Proteomes" id="UP000289152"/>
    </source>
</evidence>
<comment type="subunit">
    <text evidence="10">Component of the cytochrome c oxidase (complex IV, CIV), a multisubunit enzyme composed of a catalytic core of 3 subunits and several supernumerary subunits. The complex exists as a monomer or a dimer and forms supercomplexes (SCs) in the inner mitochondrial membrane with ubiquinol-cytochrome c oxidoreductase (cytochrome b-c1 complex, complex III, CIII).</text>
</comment>
<keyword evidence="6 10" id="KW-0809">Transit peptide</keyword>
<dbReference type="OrthoDB" id="9974841at2759"/>
<evidence type="ECO:0000256" key="6">
    <source>
        <dbReference type="ARBA" id="ARBA00022946"/>
    </source>
</evidence>
<comment type="caution">
    <text evidence="11">The sequence shown here is derived from an EMBL/GenBank/DDBJ whole genome shotgun (WGS) entry which is preliminary data.</text>
</comment>
<keyword evidence="4 10" id="KW-0812">Transmembrane</keyword>
<dbReference type="EMBL" id="SDIL01000023">
    <property type="protein sequence ID" value="RXK40004.1"/>
    <property type="molecule type" value="Genomic_DNA"/>
</dbReference>
<evidence type="ECO:0000256" key="4">
    <source>
        <dbReference type="ARBA" id="ARBA00022692"/>
    </source>
</evidence>
<dbReference type="Proteomes" id="UP000289152">
    <property type="component" value="Unassembled WGS sequence"/>
</dbReference>
<protein>
    <recommendedName>
        <fullName evidence="10">Cytochrome c oxidase subunit 8, mitochondrial</fullName>
    </recommendedName>
    <alternativeName>
        <fullName evidence="10">Cytochrome c oxidase polypeptide VIII</fullName>
    </alternativeName>
</protein>
<dbReference type="PANTHER" id="PTHR13313:SF0">
    <property type="entry name" value="CYTOCHROME C OXIDASE SUBUNIT 7C, MITOCHONDRIAL"/>
    <property type="match status" value="1"/>
</dbReference>
<dbReference type="InterPro" id="IPR004202">
    <property type="entry name" value="COX7C/Cox8"/>
</dbReference>
<evidence type="ECO:0000313" key="11">
    <source>
        <dbReference type="EMBL" id="RXK40004.1"/>
    </source>
</evidence>
<comment type="function">
    <text evidence="10">Component of the cytochrome c oxidase, the last enzyme in the mitochondrial electron transport chain which drives oxidative phosphorylation. The respiratory chain contains 3 multisubunit complexes succinate dehydrogenase (complex II, CII), ubiquinol-cytochrome c oxidoreductase (cytochrome b-c1 complex, complex III, CIII) and cytochrome c oxidase (complex IV, CIV), that cooperate to transfer electrons derived from NADH and succinate to molecular oxygen, creating an electrochemical gradient over the inner membrane that drives transmembrane transport and the ATP synthase. Cytochrome c oxidase is the component of the respiratory chain that catalyzes the reduction of oxygen to water. Electrons originating from reduced cytochrome c in the intermembrane space (IMS) are transferred via the dinuclear copper A center (CU(A)) of subunit 2 and heme A of subunit 1 to the active site in subunit 1, a binuclear center (BNC) formed by heme A3 and copper B (CU(B)). The BNC reduces molecular oxygen to 2 water molecules using 4 electrons from cytochrome c in the IMS and 4 protons from the mitochondrial matrix.</text>
</comment>
<keyword evidence="12" id="KW-1185">Reference proteome</keyword>
<dbReference type="GO" id="GO:0005743">
    <property type="term" value="C:mitochondrial inner membrane"/>
    <property type="evidence" value="ECO:0007669"/>
    <property type="project" value="UniProtKB-SubCell"/>
</dbReference>
<comment type="pathway">
    <text evidence="2 10">Energy metabolism; oxidative phosphorylation.</text>
</comment>
<dbReference type="InParanoid" id="A0A4Q1BQ01"/>
<reference evidence="11 12" key="1">
    <citation type="submission" date="2016-06" db="EMBL/GenBank/DDBJ databases">
        <title>Evolution of pathogenesis and genome organization in the Tremellales.</title>
        <authorList>
            <person name="Cuomo C."/>
            <person name="Litvintseva A."/>
            <person name="Heitman J."/>
            <person name="Chen Y."/>
            <person name="Sun S."/>
            <person name="Springer D."/>
            <person name="Dromer F."/>
            <person name="Young S."/>
            <person name="Zeng Q."/>
            <person name="Chapman S."/>
            <person name="Gujja S."/>
            <person name="Saif S."/>
            <person name="Birren B."/>
        </authorList>
    </citation>
    <scope>NUCLEOTIDE SEQUENCE [LARGE SCALE GENOMIC DNA]</scope>
    <source>
        <strain evidence="11 12">ATCC 28783</strain>
    </source>
</reference>
<comment type="subcellular location">
    <subcellularLocation>
        <location evidence="1 10">Mitochondrion inner membrane</location>
        <topology evidence="1 10">Single-pass membrane protein</topology>
    </subcellularLocation>
</comment>
<keyword evidence="9 10" id="KW-0472">Membrane</keyword>
<organism evidence="11 12">
    <name type="scientific">Tremella mesenterica</name>
    <name type="common">Jelly fungus</name>
    <dbReference type="NCBI Taxonomy" id="5217"/>
    <lineage>
        <taxon>Eukaryota</taxon>
        <taxon>Fungi</taxon>
        <taxon>Dikarya</taxon>
        <taxon>Basidiomycota</taxon>
        <taxon>Agaricomycotina</taxon>
        <taxon>Tremellomycetes</taxon>
        <taxon>Tremellales</taxon>
        <taxon>Tremellaceae</taxon>
        <taxon>Tremella</taxon>
    </lineage>
</organism>
<comment type="similarity">
    <text evidence="3 10">Belongs to the cytochrome c oxidase VIIc family.</text>
</comment>
<evidence type="ECO:0000256" key="5">
    <source>
        <dbReference type="ARBA" id="ARBA00022792"/>
    </source>
</evidence>
<evidence type="ECO:0000256" key="9">
    <source>
        <dbReference type="ARBA" id="ARBA00023136"/>
    </source>
</evidence>
<evidence type="ECO:0000256" key="2">
    <source>
        <dbReference type="ARBA" id="ARBA00004673"/>
    </source>
</evidence>
<keyword evidence="8 10" id="KW-0496">Mitochondrion</keyword>
<feature type="transmembrane region" description="Helical" evidence="10">
    <location>
        <begin position="49"/>
        <end position="70"/>
    </location>
</feature>
<name>A0A4Q1BQ01_TREME</name>
<evidence type="ECO:0000256" key="8">
    <source>
        <dbReference type="ARBA" id="ARBA00023128"/>
    </source>
</evidence>
<gene>
    <name evidence="11" type="ORF">M231_02644</name>
</gene>
<proteinExistence type="inferred from homology"/>
<dbReference type="Pfam" id="PF02935">
    <property type="entry name" value="COX7C"/>
    <property type="match status" value="1"/>
</dbReference>
<dbReference type="InterPro" id="IPR036636">
    <property type="entry name" value="COX7C/Cox8_sf"/>
</dbReference>
<dbReference type="Gene3D" id="4.10.49.10">
    <property type="entry name" value="Cytochrome c oxidase subunit VIIc"/>
    <property type="match status" value="1"/>
</dbReference>
<dbReference type="STRING" id="5217.A0A4Q1BQ01"/>
<dbReference type="SUPFAM" id="SSF81427">
    <property type="entry name" value="Mitochondrial cytochrome c oxidase subunit VIIc (aka VIIIa)"/>
    <property type="match status" value="1"/>
</dbReference>
<sequence length="79" mass="8554">MSLVARNLGLRASRSIQMVQLRPVQARFAHIENTVGHALPTSVENKTWLGVKMVLFGTVGFALPFIIAGYQLNKSAGSS</sequence>
<accession>A0A4Q1BQ01</accession>
<dbReference type="PANTHER" id="PTHR13313">
    <property type="entry name" value="CYTOCHROME C OXIDASE SUBUNIT VIIC"/>
    <property type="match status" value="1"/>
</dbReference>
<dbReference type="GO" id="GO:0006123">
    <property type="term" value="P:mitochondrial electron transport, cytochrome c to oxygen"/>
    <property type="evidence" value="ECO:0007669"/>
    <property type="project" value="UniProtKB-UniRule"/>
</dbReference>
<keyword evidence="7 10" id="KW-1133">Transmembrane helix</keyword>
<evidence type="ECO:0000256" key="3">
    <source>
        <dbReference type="ARBA" id="ARBA00010514"/>
    </source>
</evidence>
<keyword evidence="5 10" id="KW-0999">Mitochondrion inner membrane</keyword>
<dbReference type="AlphaFoldDB" id="A0A4Q1BQ01"/>
<evidence type="ECO:0000256" key="7">
    <source>
        <dbReference type="ARBA" id="ARBA00022989"/>
    </source>
</evidence>